<evidence type="ECO:0000313" key="1">
    <source>
        <dbReference type="EMBL" id="EIT72244.1"/>
    </source>
</evidence>
<sequence>MFNLAVEGRRLVRTSARGAVGFAVCAAAIKLPLSRRWP</sequence>
<proteinExistence type="predicted"/>
<dbReference type="AlphaFoldDB" id="I7ZJX6"/>
<keyword evidence="2" id="KW-1185">Reference proteome</keyword>
<comment type="caution">
    <text evidence="1">The sequence shown here is derived from an EMBL/GenBank/DDBJ whole genome shotgun (WGS) entry which is preliminary data.</text>
</comment>
<dbReference type="Proteomes" id="UP000003704">
    <property type="component" value="Unassembled WGS sequence"/>
</dbReference>
<protein>
    <submittedName>
        <fullName evidence="1">Uncharacterized protein</fullName>
    </submittedName>
</protein>
<dbReference type="STRING" id="1172194.WQQ_23810"/>
<dbReference type="EMBL" id="AKGD01000001">
    <property type="protein sequence ID" value="EIT72244.1"/>
    <property type="molecule type" value="Genomic_DNA"/>
</dbReference>
<accession>I7ZJX6</accession>
<evidence type="ECO:0000313" key="2">
    <source>
        <dbReference type="Proteomes" id="UP000003704"/>
    </source>
</evidence>
<gene>
    <name evidence="1" type="ORF">WQQ_23810</name>
</gene>
<reference evidence="1 2" key="1">
    <citation type="journal article" date="2012" name="J. Bacteriol.">
        <title>Genome Sequence of n-Alkane-Degrading Hydrocarboniphaga effusa Strain AP103T (ATCC BAA-332T).</title>
        <authorList>
            <person name="Chang H.K."/>
            <person name="Zylstra G.J."/>
            <person name="Chae J.C."/>
        </authorList>
    </citation>
    <scope>NUCLEOTIDE SEQUENCE [LARGE SCALE GENOMIC DNA]</scope>
    <source>
        <strain evidence="1 2">AP103</strain>
    </source>
</reference>
<name>I7ZJX6_9GAMM</name>
<organism evidence="1 2">
    <name type="scientific">Hydrocarboniphaga effusa AP103</name>
    <dbReference type="NCBI Taxonomy" id="1172194"/>
    <lineage>
        <taxon>Bacteria</taxon>
        <taxon>Pseudomonadati</taxon>
        <taxon>Pseudomonadota</taxon>
        <taxon>Gammaproteobacteria</taxon>
        <taxon>Nevskiales</taxon>
        <taxon>Nevskiaceae</taxon>
        <taxon>Hydrocarboniphaga</taxon>
    </lineage>
</organism>